<protein>
    <submittedName>
        <fullName evidence="1">Uncharacterized protein</fullName>
    </submittedName>
</protein>
<evidence type="ECO:0000313" key="1">
    <source>
        <dbReference type="EMBL" id="MBC1323883.1"/>
    </source>
</evidence>
<dbReference type="Proteomes" id="UP000522007">
    <property type="component" value="Unassembled WGS sequence"/>
</dbReference>
<sequence>MHQLQSNPMKGAKELPIKMTDKRWPSEDGWVKMQNVVTLEDGTKVNVHFVYNKITGQFDDFKFK</sequence>
<name>A0A7X0T774_LISWE</name>
<evidence type="ECO:0000313" key="2">
    <source>
        <dbReference type="Proteomes" id="UP000522007"/>
    </source>
</evidence>
<dbReference type="EMBL" id="JAAROP010000019">
    <property type="protein sequence ID" value="MBC1323883.1"/>
    <property type="molecule type" value="Genomic_DNA"/>
</dbReference>
<reference evidence="1 2" key="1">
    <citation type="submission" date="2020-03" db="EMBL/GenBank/DDBJ databases">
        <title>Soil Listeria distribution.</title>
        <authorList>
            <person name="Liao J."/>
            <person name="Wiedmann M."/>
        </authorList>
    </citation>
    <scope>NUCLEOTIDE SEQUENCE [LARGE SCALE GENOMIC DNA]</scope>
    <source>
        <strain evidence="1 2">FSL L7-1829</strain>
    </source>
</reference>
<gene>
    <name evidence="1" type="ORF">HB853_13185</name>
</gene>
<organism evidence="1 2">
    <name type="scientific">Listeria welshimeri</name>
    <dbReference type="NCBI Taxonomy" id="1643"/>
    <lineage>
        <taxon>Bacteria</taxon>
        <taxon>Bacillati</taxon>
        <taxon>Bacillota</taxon>
        <taxon>Bacilli</taxon>
        <taxon>Bacillales</taxon>
        <taxon>Listeriaceae</taxon>
        <taxon>Listeria</taxon>
    </lineage>
</organism>
<comment type="caution">
    <text evidence="1">The sequence shown here is derived from an EMBL/GenBank/DDBJ whole genome shotgun (WGS) entry which is preliminary data.</text>
</comment>
<dbReference type="AlphaFoldDB" id="A0A7X0T774"/>
<accession>A0A7X0T774</accession>
<proteinExistence type="predicted"/>